<sequence>MCSTLYETEMQRFFYPKSPTSARSNILLSSTSSSTDSAVSSSSSVSPSSCESIIDSDMGSPNHEKNSPPEYCEIALKELAELIRSPRKLLIMDCRNFVDYNHCHIAKSINTLYSRIMRKRLVDNKVSFDFKKR</sequence>
<dbReference type="WBParaSite" id="ES5_v2.g6353.t1">
    <property type="protein sequence ID" value="ES5_v2.g6353.t1"/>
    <property type="gene ID" value="ES5_v2.g6353"/>
</dbReference>
<accession>A0AC34GPS3</accession>
<protein>
    <submittedName>
        <fullName evidence="2">Rhodanese domain-containing protein</fullName>
    </submittedName>
</protein>
<organism evidence="1 2">
    <name type="scientific">Panagrolaimus sp. ES5</name>
    <dbReference type="NCBI Taxonomy" id="591445"/>
    <lineage>
        <taxon>Eukaryota</taxon>
        <taxon>Metazoa</taxon>
        <taxon>Ecdysozoa</taxon>
        <taxon>Nematoda</taxon>
        <taxon>Chromadorea</taxon>
        <taxon>Rhabditida</taxon>
        <taxon>Tylenchina</taxon>
        <taxon>Panagrolaimomorpha</taxon>
        <taxon>Panagrolaimoidea</taxon>
        <taxon>Panagrolaimidae</taxon>
        <taxon>Panagrolaimus</taxon>
    </lineage>
</organism>
<proteinExistence type="predicted"/>
<evidence type="ECO:0000313" key="1">
    <source>
        <dbReference type="Proteomes" id="UP000887579"/>
    </source>
</evidence>
<reference evidence="2" key="1">
    <citation type="submission" date="2022-11" db="UniProtKB">
        <authorList>
            <consortium name="WormBaseParasite"/>
        </authorList>
    </citation>
    <scope>IDENTIFICATION</scope>
</reference>
<evidence type="ECO:0000313" key="2">
    <source>
        <dbReference type="WBParaSite" id="ES5_v2.g6353.t1"/>
    </source>
</evidence>
<name>A0AC34GPS3_9BILA</name>
<dbReference type="Proteomes" id="UP000887579">
    <property type="component" value="Unplaced"/>
</dbReference>